<comment type="caution">
    <text evidence="1">The sequence shown here is derived from an EMBL/GenBank/DDBJ whole genome shotgun (WGS) entry which is preliminary data.</text>
</comment>
<keyword evidence="2" id="KW-1185">Reference proteome</keyword>
<dbReference type="AlphaFoldDB" id="A0ABD0YSS7"/>
<dbReference type="Proteomes" id="UP001558652">
    <property type="component" value="Unassembled WGS sequence"/>
</dbReference>
<sequence>MALRNQIVGLSIRYPSLETFPQIKETQVLPRITSLLETMASLKMTVVVMVAAMTVVLMTADAAPGQMRPPAPAPIARLVDEPTNRVERSPAVDKHCYYVIKGDTQKLICIDINTK</sequence>
<proteinExistence type="predicted"/>
<evidence type="ECO:0000313" key="2">
    <source>
        <dbReference type="Proteomes" id="UP001558652"/>
    </source>
</evidence>
<organism evidence="1 2">
    <name type="scientific">Ranatra chinensis</name>
    <dbReference type="NCBI Taxonomy" id="642074"/>
    <lineage>
        <taxon>Eukaryota</taxon>
        <taxon>Metazoa</taxon>
        <taxon>Ecdysozoa</taxon>
        <taxon>Arthropoda</taxon>
        <taxon>Hexapoda</taxon>
        <taxon>Insecta</taxon>
        <taxon>Pterygota</taxon>
        <taxon>Neoptera</taxon>
        <taxon>Paraneoptera</taxon>
        <taxon>Hemiptera</taxon>
        <taxon>Heteroptera</taxon>
        <taxon>Panheteroptera</taxon>
        <taxon>Nepomorpha</taxon>
        <taxon>Nepidae</taxon>
        <taxon>Ranatrinae</taxon>
        <taxon>Ranatra</taxon>
    </lineage>
</organism>
<gene>
    <name evidence="1" type="ORF">AAG570_009047</name>
</gene>
<protein>
    <submittedName>
        <fullName evidence="1">Uncharacterized protein</fullName>
    </submittedName>
</protein>
<dbReference type="EMBL" id="JBFDAA010000003">
    <property type="protein sequence ID" value="KAL1138986.1"/>
    <property type="molecule type" value="Genomic_DNA"/>
</dbReference>
<accession>A0ABD0YSS7</accession>
<reference evidence="1 2" key="1">
    <citation type="submission" date="2024-07" db="EMBL/GenBank/DDBJ databases">
        <title>Chromosome-level genome assembly of the water stick insect Ranatra chinensis (Heteroptera: Nepidae).</title>
        <authorList>
            <person name="Liu X."/>
        </authorList>
    </citation>
    <scope>NUCLEOTIDE SEQUENCE [LARGE SCALE GENOMIC DNA]</scope>
    <source>
        <strain evidence="1">Cailab_2021Rc</strain>
        <tissue evidence="1">Muscle</tissue>
    </source>
</reference>
<evidence type="ECO:0000313" key="1">
    <source>
        <dbReference type="EMBL" id="KAL1138986.1"/>
    </source>
</evidence>
<name>A0ABD0YSS7_9HEMI</name>